<protein>
    <submittedName>
        <fullName evidence="1">Uncharacterized protein</fullName>
    </submittedName>
</protein>
<evidence type="ECO:0000313" key="2">
    <source>
        <dbReference type="Proteomes" id="UP000652074"/>
    </source>
</evidence>
<keyword evidence="2" id="KW-1185">Reference proteome</keyword>
<dbReference type="Proteomes" id="UP000652074">
    <property type="component" value="Unassembled WGS sequence"/>
</dbReference>
<proteinExistence type="predicted"/>
<dbReference type="EMBL" id="WTVR01000002">
    <property type="protein sequence ID" value="NMF87020.1"/>
    <property type="molecule type" value="Genomic_DNA"/>
</dbReference>
<comment type="caution">
    <text evidence="1">The sequence shown here is derived from an EMBL/GenBank/DDBJ whole genome shotgun (WGS) entry which is preliminary data.</text>
</comment>
<gene>
    <name evidence="1" type="ORF">GPA26_00850</name>
</gene>
<accession>A0ABX1MGJ3</accession>
<sequence>MLGIANRLVLAASLQKTPPVRAFIDEDGIGPGNWAGGPVLAGCDQQVAYVSYNGRVWLPGTPPRSV</sequence>
<organism evidence="1 2">
    <name type="scientific">Aromatoleum petrolei</name>
    <dbReference type="NCBI Taxonomy" id="76116"/>
    <lineage>
        <taxon>Bacteria</taxon>
        <taxon>Pseudomonadati</taxon>
        <taxon>Pseudomonadota</taxon>
        <taxon>Betaproteobacteria</taxon>
        <taxon>Rhodocyclales</taxon>
        <taxon>Rhodocyclaceae</taxon>
        <taxon>Aromatoleum</taxon>
    </lineage>
</organism>
<dbReference type="RefSeq" id="WP_169204517.1">
    <property type="nucleotide sequence ID" value="NZ_CP059560.1"/>
</dbReference>
<evidence type="ECO:0000313" key="1">
    <source>
        <dbReference type="EMBL" id="NMF87020.1"/>
    </source>
</evidence>
<name>A0ABX1MGJ3_9RHOO</name>
<reference evidence="1 2" key="1">
    <citation type="submission" date="2019-12" db="EMBL/GenBank/DDBJ databases">
        <title>Comparative genomics gives insights into the taxonomy of the Azoarcus-Aromatoleum group and reveals separate origins of nif in the plant-associated Azoarcus and non-plant-associated Aromatoleum sub-groups.</title>
        <authorList>
            <person name="Lafos M."/>
            <person name="Maluk M."/>
            <person name="Batista M."/>
            <person name="Junghare M."/>
            <person name="Carmona M."/>
            <person name="Faoro H."/>
            <person name="Cruz L.M."/>
            <person name="Battistoni F."/>
            <person name="De Souza E."/>
            <person name="Pedrosa F."/>
            <person name="Chen W.-M."/>
            <person name="Poole P.S."/>
            <person name="Dixon R.A."/>
            <person name="James E.K."/>
        </authorList>
    </citation>
    <scope>NUCLEOTIDE SEQUENCE [LARGE SCALE GENOMIC DNA]</scope>
    <source>
        <strain evidence="1 2">ToN1</strain>
    </source>
</reference>